<name>A0A455U6P3_9GAMM</name>
<keyword evidence="2" id="KW-0004">4Fe-4S</keyword>
<evidence type="ECO:0000259" key="7">
    <source>
        <dbReference type="Pfam" id="PF04055"/>
    </source>
</evidence>
<evidence type="ECO:0000256" key="4">
    <source>
        <dbReference type="ARBA" id="ARBA00022723"/>
    </source>
</evidence>
<keyword evidence="4" id="KW-0479">Metal-binding</keyword>
<reference evidence="8 9" key="1">
    <citation type="journal article" date="2019" name="Microbiol. Resour. Announc.">
        <title>Complete Genome Sequence of Halomonas sulfidaeris Strain Esulfide1 Isolated from a Metal Sulfide Rock at a Depth of 2,200 Meters, Obtained Using Nanopore Sequencing.</title>
        <authorList>
            <person name="Saito M."/>
            <person name="Nishigata A."/>
            <person name="Galipon J."/>
            <person name="Arakawa K."/>
        </authorList>
    </citation>
    <scope>NUCLEOTIDE SEQUENCE [LARGE SCALE GENOMIC DNA]</scope>
    <source>
        <strain evidence="8 9">ATCC BAA-803</strain>
    </source>
</reference>
<dbReference type="InterPro" id="IPR058240">
    <property type="entry name" value="rSAM_sf"/>
</dbReference>
<dbReference type="InterPro" id="IPR013785">
    <property type="entry name" value="Aldolase_TIM"/>
</dbReference>
<dbReference type="Pfam" id="PF04055">
    <property type="entry name" value="Radical_SAM"/>
    <property type="match status" value="1"/>
</dbReference>
<evidence type="ECO:0000256" key="6">
    <source>
        <dbReference type="ARBA" id="ARBA00023014"/>
    </source>
</evidence>
<keyword evidence="6" id="KW-0411">Iron-sulfur</keyword>
<gene>
    <name evidence="8" type="ORF">HSBAA_29410</name>
</gene>
<dbReference type="CDD" id="cd01335">
    <property type="entry name" value="Radical_SAM"/>
    <property type="match status" value="1"/>
</dbReference>
<dbReference type="GO" id="GO:0003824">
    <property type="term" value="F:catalytic activity"/>
    <property type="evidence" value="ECO:0007669"/>
    <property type="project" value="InterPro"/>
</dbReference>
<keyword evidence="5" id="KW-0408">Iron</keyword>
<evidence type="ECO:0000256" key="1">
    <source>
        <dbReference type="ARBA" id="ARBA00001966"/>
    </source>
</evidence>
<dbReference type="SFLD" id="SFLDG01067">
    <property type="entry name" value="SPASM/twitch_domain_containing"/>
    <property type="match status" value="1"/>
</dbReference>
<keyword evidence="3" id="KW-0949">S-adenosyl-L-methionine</keyword>
<proteinExistence type="predicted"/>
<evidence type="ECO:0000256" key="2">
    <source>
        <dbReference type="ARBA" id="ARBA00022485"/>
    </source>
</evidence>
<dbReference type="EMBL" id="AP019514">
    <property type="protein sequence ID" value="BBI61635.1"/>
    <property type="molecule type" value="Genomic_DNA"/>
</dbReference>
<comment type="cofactor">
    <cofactor evidence="1">
        <name>[4Fe-4S] cluster</name>
        <dbReference type="ChEBI" id="CHEBI:49883"/>
    </cofactor>
</comment>
<feature type="domain" description="Radical SAM core" evidence="7">
    <location>
        <begin position="22"/>
        <end position="120"/>
    </location>
</feature>
<evidence type="ECO:0000313" key="8">
    <source>
        <dbReference type="EMBL" id="BBI61635.1"/>
    </source>
</evidence>
<dbReference type="Gene3D" id="3.20.20.70">
    <property type="entry name" value="Aldolase class I"/>
    <property type="match status" value="1"/>
</dbReference>
<dbReference type="AlphaFoldDB" id="A0A455U6P3"/>
<dbReference type="Proteomes" id="UP000320231">
    <property type="component" value="Chromosome"/>
</dbReference>
<dbReference type="GO" id="GO:0046872">
    <property type="term" value="F:metal ion binding"/>
    <property type="evidence" value="ECO:0007669"/>
    <property type="project" value="UniProtKB-KW"/>
</dbReference>
<dbReference type="PANTHER" id="PTHR43787:SF3">
    <property type="entry name" value="ARYLSULFATASE REGULATORY PROTEIN"/>
    <property type="match status" value="1"/>
</dbReference>
<evidence type="ECO:0000256" key="3">
    <source>
        <dbReference type="ARBA" id="ARBA00022691"/>
    </source>
</evidence>
<dbReference type="UniPathway" id="UPA00782"/>
<evidence type="ECO:0000256" key="5">
    <source>
        <dbReference type="ARBA" id="ARBA00023004"/>
    </source>
</evidence>
<dbReference type="GO" id="GO:0051539">
    <property type="term" value="F:4 iron, 4 sulfur cluster binding"/>
    <property type="evidence" value="ECO:0007669"/>
    <property type="project" value="UniProtKB-KW"/>
</dbReference>
<protein>
    <recommendedName>
        <fullName evidence="7">Radical SAM core domain-containing protein</fullName>
    </recommendedName>
</protein>
<dbReference type="SUPFAM" id="SSF102114">
    <property type="entry name" value="Radical SAM enzymes"/>
    <property type="match status" value="1"/>
</dbReference>
<evidence type="ECO:0000313" key="9">
    <source>
        <dbReference type="Proteomes" id="UP000320231"/>
    </source>
</evidence>
<dbReference type="SFLD" id="SFLDS00029">
    <property type="entry name" value="Radical_SAM"/>
    <property type="match status" value="1"/>
</dbReference>
<sequence>MFSPENPVGKSGDLETLKIQLGLKCNYSCSYCSQASFTESDVKTGVGDVQQFISDLDKWVTTAPKRIEFWGGEPLLYWRRIEALIPLLVNKWPAAELSIVTNGSLLTEDKVDVIISNGINIAISRRPGTVHAWRRPLRQAGRS</sequence>
<dbReference type="KEGG" id="hsr:HSBAA_29410"/>
<dbReference type="PANTHER" id="PTHR43787">
    <property type="entry name" value="FEMO COFACTOR BIOSYNTHESIS PROTEIN NIFB-RELATED"/>
    <property type="match status" value="1"/>
</dbReference>
<accession>A0A455U6P3</accession>
<organism evidence="8 9">
    <name type="scientific">Vreelandella sulfidaeris</name>
    <dbReference type="NCBI Taxonomy" id="115553"/>
    <lineage>
        <taxon>Bacteria</taxon>
        <taxon>Pseudomonadati</taxon>
        <taxon>Pseudomonadota</taxon>
        <taxon>Gammaproteobacteria</taxon>
        <taxon>Oceanospirillales</taxon>
        <taxon>Halomonadaceae</taxon>
        <taxon>Vreelandella</taxon>
    </lineage>
</organism>
<dbReference type="InterPro" id="IPR007197">
    <property type="entry name" value="rSAM"/>
</dbReference>